<evidence type="ECO:0008006" key="4">
    <source>
        <dbReference type="Google" id="ProtNLM"/>
    </source>
</evidence>
<keyword evidence="1" id="KW-0812">Transmembrane</keyword>
<evidence type="ECO:0000256" key="1">
    <source>
        <dbReference type="SAM" id="Phobius"/>
    </source>
</evidence>
<dbReference type="Proteomes" id="UP001315686">
    <property type="component" value="Unassembled WGS sequence"/>
</dbReference>
<sequence>MTRYDSNDLSPPSLNEEDMIDFANDALEVEDRIAVARVLSKMPNEAAQTFGHMADKEELLLALGLLKRMDDYPTIPAPLPPASTRKRGVSRQMGLGLSCVAALLVGLIATTGTPIGNSIPSRIVEDALQANVLAQLRLEMETMDEDTMVDLAEIRHLAGLVVPEHPKEWTLRDTQVLPADDGVSVVQSFHTGNDGLVTLYVAHGGNPAPQSPSRLSVEQGQGAWFRHGGLEYVLIGREANAPLDDEATLLMASFSAT</sequence>
<evidence type="ECO:0000313" key="3">
    <source>
        <dbReference type="Proteomes" id="UP001315686"/>
    </source>
</evidence>
<accession>A0AAP2CSU1</accession>
<evidence type="ECO:0000313" key="2">
    <source>
        <dbReference type="EMBL" id="MBT0957921.1"/>
    </source>
</evidence>
<feature type="transmembrane region" description="Helical" evidence="1">
    <location>
        <begin position="95"/>
        <end position="115"/>
    </location>
</feature>
<proteinExistence type="predicted"/>
<reference evidence="2 3" key="1">
    <citation type="journal article" date="2021" name="Arch. Microbiol.">
        <title>Harenicola maris gen. nov., sp. nov. isolated from the Sea of Japan shallow sediments.</title>
        <authorList>
            <person name="Romanenko L.A."/>
            <person name="Kurilenko V.V."/>
            <person name="Chernysheva N.Y."/>
            <person name="Tekutyeva L.A."/>
            <person name="Velansky P.V."/>
            <person name="Svetashev V.I."/>
            <person name="Isaeva M.P."/>
        </authorList>
    </citation>
    <scope>NUCLEOTIDE SEQUENCE [LARGE SCALE GENOMIC DNA]</scope>
    <source>
        <strain evidence="2 3">KMM 3653</strain>
    </source>
</reference>
<dbReference type="AlphaFoldDB" id="A0AAP2CSU1"/>
<protein>
    <recommendedName>
        <fullName evidence="4">Anti-sigma factor</fullName>
    </recommendedName>
</protein>
<comment type="caution">
    <text evidence="2">The sequence shown here is derived from an EMBL/GenBank/DDBJ whole genome shotgun (WGS) entry which is preliminary data.</text>
</comment>
<dbReference type="RefSeq" id="WP_327794143.1">
    <property type="nucleotide sequence ID" value="NZ_JADQAZ010000002.1"/>
</dbReference>
<gene>
    <name evidence="2" type="ORF">IV417_11010</name>
</gene>
<keyword evidence="1" id="KW-1133">Transmembrane helix</keyword>
<name>A0AAP2CSU1_9RHOB</name>
<keyword evidence="3" id="KW-1185">Reference proteome</keyword>
<keyword evidence="1" id="KW-0472">Membrane</keyword>
<dbReference type="EMBL" id="JADQAZ010000002">
    <property type="protein sequence ID" value="MBT0957921.1"/>
    <property type="molecule type" value="Genomic_DNA"/>
</dbReference>
<organism evidence="2 3">
    <name type="scientific">Harenicola maris</name>
    <dbReference type="NCBI Taxonomy" id="2841044"/>
    <lineage>
        <taxon>Bacteria</taxon>
        <taxon>Pseudomonadati</taxon>
        <taxon>Pseudomonadota</taxon>
        <taxon>Alphaproteobacteria</taxon>
        <taxon>Rhodobacterales</taxon>
        <taxon>Paracoccaceae</taxon>
        <taxon>Harenicola</taxon>
    </lineage>
</organism>